<comment type="caution">
    <text evidence="7">The sequence shown here is derived from an EMBL/GenBank/DDBJ whole genome shotgun (WGS) entry which is preliminary data.</text>
</comment>
<dbReference type="PROSITE" id="PS50238">
    <property type="entry name" value="RHOGAP"/>
    <property type="match status" value="1"/>
</dbReference>
<dbReference type="GO" id="GO:0005096">
    <property type="term" value="F:GTPase activator activity"/>
    <property type="evidence" value="ECO:0007669"/>
    <property type="project" value="UniProtKB-KW"/>
</dbReference>
<dbReference type="Gene3D" id="1.10.555.10">
    <property type="entry name" value="Rho GTPase activation protein"/>
    <property type="match status" value="1"/>
</dbReference>
<dbReference type="GO" id="GO:0005737">
    <property type="term" value="C:cytoplasm"/>
    <property type="evidence" value="ECO:0007669"/>
    <property type="project" value="UniProtKB-SubCell"/>
</dbReference>
<dbReference type="InterPro" id="IPR050729">
    <property type="entry name" value="Rho-GAP"/>
</dbReference>
<keyword evidence="8" id="KW-1185">Reference proteome</keyword>
<dbReference type="InParanoid" id="D3BTZ7"/>
<dbReference type="OMA" id="HHDENKM"/>
<evidence type="ECO:0000259" key="6">
    <source>
        <dbReference type="PROSITE" id="PS50238"/>
    </source>
</evidence>
<feature type="region of interest" description="Disordered" evidence="5">
    <location>
        <begin position="491"/>
        <end position="585"/>
    </location>
</feature>
<gene>
    <name evidence="7" type="primary">gacN</name>
    <name evidence="7" type="ORF">PPL_11257</name>
</gene>
<dbReference type="SMART" id="SM00324">
    <property type="entry name" value="RhoGAP"/>
    <property type="match status" value="1"/>
</dbReference>
<dbReference type="PANTHER" id="PTHR23176">
    <property type="entry name" value="RHO/RAC/CDC GTPASE-ACTIVATING PROTEIN"/>
    <property type="match status" value="1"/>
</dbReference>
<name>D3BTZ7_HETP5</name>
<feature type="compositionally biased region" description="Low complexity" evidence="5">
    <location>
        <begin position="620"/>
        <end position="630"/>
    </location>
</feature>
<dbReference type="RefSeq" id="XP_020427317.1">
    <property type="nucleotide sequence ID" value="XM_020582014.1"/>
</dbReference>
<dbReference type="SUPFAM" id="SSF48350">
    <property type="entry name" value="GTPase activation domain, GAP"/>
    <property type="match status" value="1"/>
</dbReference>
<comment type="function">
    <text evidence="4">Rho GTPase-activating protein involved in the signal transduction pathway.</text>
</comment>
<dbReference type="Pfam" id="PF00620">
    <property type="entry name" value="RhoGAP"/>
    <property type="match status" value="1"/>
</dbReference>
<evidence type="ECO:0000256" key="4">
    <source>
        <dbReference type="ARBA" id="ARBA00037092"/>
    </source>
</evidence>
<dbReference type="STRING" id="670386.D3BTZ7"/>
<feature type="compositionally biased region" description="Basic and acidic residues" evidence="5">
    <location>
        <begin position="513"/>
        <end position="565"/>
    </location>
</feature>
<feature type="region of interest" description="Disordered" evidence="5">
    <location>
        <begin position="620"/>
        <end position="667"/>
    </location>
</feature>
<feature type="compositionally biased region" description="Basic and acidic residues" evidence="5">
    <location>
        <begin position="649"/>
        <end position="661"/>
    </location>
</feature>
<keyword evidence="3" id="KW-0963">Cytoplasm</keyword>
<proteinExistence type="predicted"/>
<evidence type="ECO:0000256" key="3">
    <source>
        <dbReference type="ARBA" id="ARBA00022490"/>
    </source>
</evidence>
<evidence type="ECO:0000313" key="7">
    <source>
        <dbReference type="EMBL" id="EFA75183.1"/>
    </source>
</evidence>
<dbReference type="AlphaFoldDB" id="D3BTZ7"/>
<evidence type="ECO:0000313" key="8">
    <source>
        <dbReference type="Proteomes" id="UP000001396"/>
    </source>
</evidence>
<dbReference type="InterPro" id="IPR000198">
    <property type="entry name" value="RhoGAP_dom"/>
</dbReference>
<accession>D3BTZ7</accession>
<dbReference type="GO" id="GO:0007165">
    <property type="term" value="P:signal transduction"/>
    <property type="evidence" value="ECO:0007669"/>
    <property type="project" value="InterPro"/>
</dbReference>
<comment type="subcellular location">
    <subcellularLocation>
        <location evidence="1">Cytoplasm</location>
    </subcellularLocation>
</comment>
<feature type="compositionally biased region" description="Low complexity" evidence="5">
    <location>
        <begin position="493"/>
        <end position="512"/>
    </location>
</feature>
<evidence type="ECO:0000256" key="2">
    <source>
        <dbReference type="ARBA" id="ARBA00022468"/>
    </source>
</evidence>
<dbReference type="Proteomes" id="UP000001396">
    <property type="component" value="Unassembled WGS sequence"/>
</dbReference>
<dbReference type="GeneID" id="31366725"/>
<dbReference type="CDD" id="cd00159">
    <property type="entry name" value="RhoGAP"/>
    <property type="match status" value="1"/>
</dbReference>
<evidence type="ECO:0000256" key="1">
    <source>
        <dbReference type="ARBA" id="ARBA00004496"/>
    </source>
</evidence>
<keyword evidence="2" id="KW-0343">GTPase activation</keyword>
<dbReference type="EMBL" id="ADBJ01000056">
    <property type="protein sequence ID" value="EFA75183.1"/>
    <property type="molecule type" value="Genomic_DNA"/>
</dbReference>
<dbReference type="InterPro" id="IPR008936">
    <property type="entry name" value="Rho_GTPase_activation_prot"/>
</dbReference>
<feature type="domain" description="Rho-GAP" evidence="6">
    <location>
        <begin position="95"/>
        <end position="289"/>
    </location>
</feature>
<dbReference type="PANTHER" id="PTHR23176:SF129">
    <property type="entry name" value="RHO GTPASE ACTIVATING PROTEIN AT 16F, ISOFORM E-RELATED"/>
    <property type="match status" value="1"/>
</dbReference>
<organism evidence="7 8">
    <name type="scientific">Heterostelium pallidum (strain ATCC 26659 / Pp 5 / PN500)</name>
    <name type="common">Cellular slime mold</name>
    <name type="synonym">Polysphondylium pallidum</name>
    <dbReference type="NCBI Taxonomy" id="670386"/>
    <lineage>
        <taxon>Eukaryota</taxon>
        <taxon>Amoebozoa</taxon>
        <taxon>Evosea</taxon>
        <taxon>Eumycetozoa</taxon>
        <taxon>Dictyostelia</taxon>
        <taxon>Acytosteliales</taxon>
        <taxon>Acytosteliaceae</taxon>
        <taxon>Heterostelium</taxon>
    </lineage>
</organism>
<evidence type="ECO:0000256" key="5">
    <source>
        <dbReference type="SAM" id="MobiDB-lite"/>
    </source>
</evidence>
<sequence length="729" mass="84342">MKPINNNIKNKNVNNENNKITFKVRTISSTRNNNKKPRKIRTWDNHQELKEKLISAIQRYLDAGYQTDSTSKDSGKTSKRIAQLCKVMAERLSLKTLKKILKPSEKKKKQKQVVSSALKKLIGYLTDNCLELEGICRISGNITRVKELKKSFENDEDVDLSKIVDKHTISGALKMFLRDMDEPILTFELYKNFLGAYDIKDKNAKIAFIKSLLSALPKENQEILQMVLKFLYTVQLHQEKNKMTSANIAIVFAPTMLRPKEESFETMMNATNYTMDIVKSMVEEFNVLYEFNNTILYKISSDDLGKSTTKKSLQEELDEANAKIDNLLKQAAEDARERSVLETYSHQTYNKLQEEQENYKALQEEKDSIGELLNELRDNGKQMEEKNKLSEEKLQQQRDEVAQLKKKLEESNSKTKENESQLLEYNKHKQQLQAEVEKIKKALDEQKKIIDEKSKVIEEHKKTIDEKSKAIEEQKKVIDEQAKAFDEQKRVLAQKQQQQQQASVAVVNNNSSTDKKEQERLQKESQEKSKEIDRLQKDNQEKAKDIKVKTEQIEKITKERDEALKKKSSSSNSNNNSKEIEELQKKLKENENRTIQLEKEKETLNETVKSLYEQAKQLNSANNNNSNSNGNGNGSTGIFKKSAFTIGKRSKEKEKEKEKETPQLQDEDDVTAVKQFAFSWMILSLKSDAMAHGKNCNISSTDVFEELISKRIKVNQWTDFVSKKLKEVE</sequence>
<reference evidence="7 8" key="1">
    <citation type="journal article" date="2011" name="Genome Res.">
        <title>Phylogeny-wide analysis of social amoeba genomes highlights ancient origins for complex intercellular communication.</title>
        <authorList>
            <person name="Heidel A.J."/>
            <person name="Lawal H.M."/>
            <person name="Felder M."/>
            <person name="Schilde C."/>
            <person name="Helps N.R."/>
            <person name="Tunggal B."/>
            <person name="Rivero F."/>
            <person name="John U."/>
            <person name="Schleicher M."/>
            <person name="Eichinger L."/>
            <person name="Platzer M."/>
            <person name="Noegel A.A."/>
            <person name="Schaap P."/>
            <person name="Gloeckner G."/>
        </authorList>
    </citation>
    <scope>NUCLEOTIDE SEQUENCE [LARGE SCALE GENOMIC DNA]</scope>
    <source>
        <strain evidence="8">ATCC 26659 / Pp 5 / PN500</strain>
    </source>
</reference>
<protein>
    <submittedName>
        <fullName evidence="7">RhoGAP domain-containing protein</fullName>
    </submittedName>
</protein>